<dbReference type="InterPro" id="IPR052513">
    <property type="entry name" value="Thioester_dehydratase-like"/>
</dbReference>
<dbReference type="RefSeq" id="WP_396953496.1">
    <property type="nucleotide sequence ID" value="NZ_JBIRXV010000001.1"/>
</dbReference>
<evidence type="ECO:0000313" key="3">
    <source>
        <dbReference type="Proteomes" id="UP001611450"/>
    </source>
</evidence>
<sequence length="159" mass="17004">MHAHNPRHTSNGISARDAHRAGDALMICRCADCGMRLAPMAAGCSACGSDDLEWMPSSGVGSIVSWRAIDRAPTDRWGGLVPLTIAIVELDEGPWVYTSIEGRVPSLPHRPVRVQFQPRPWHDRFPVFAISADQWNTAGAAAGGSGHIAQGEGGDGRRV</sequence>
<dbReference type="Pfam" id="PF01796">
    <property type="entry name" value="OB_ChsH2_C"/>
    <property type="match status" value="1"/>
</dbReference>
<protein>
    <submittedName>
        <fullName evidence="2">Zn-ribbon domain-containing OB-fold protein</fullName>
    </submittedName>
</protein>
<dbReference type="InterPro" id="IPR002878">
    <property type="entry name" value="ChsH2_C"/>
</dbReference>
<organism evidence="2 3">
    <name type="scientific">Nocardia beijingensis</name>
    <dbReference type="NCBI Taxonomy" id="95162"/>
    <lineage>
        <taxon>Bacteria</taxon>
        <taxon>Bacillati</taxon>
        <taxon>Actinomycetota</taxon>
        <taxon>Actinomycetes</taxon>
        <taxon>Mycobacteriales</taxon>
        <taxon>Nocardiaceae</taxon>
        <taxon>Nocardia</taxon>
    </lineage>
</organism>
<keyword evidence="3" id="KW-1185">Reference proteome</keyword>
<dbReference type="PANTHER" id="PTHR34075:SF5">
    <property type="entry name" value="BLR3430 PROTEIN"/>
    <property type="match status" value="1"/>
</dbReference>
<evidence type="ECO:0000313" key="2">
    <source>
        <dbReference type="EMBL" id="MFI2319482.1"/>
    </source>
</evidence>
<dbReference type="Proteomes" id="UP001611450">
    <property type="component" value="Unassembled WGS sequence"/>
</dbReference>
<dbReference type="SUPFAM" id="SSF50249">
    <property type="entry name" value="Nucleic acid-binding proteins"/>
    <property type="match status" value="1"/>
</dbReference>
<comment type="caution">
    <text evidence="2">The sequence shown here is derived from an EMBL/GenBank/DDBJ whole genome shotgun (WGS) entry which is preliminary data.</text>
</comment>
<feature type="domain" description="ChsH2 C-terminal OB-fold" evidence="1">
    <location>
        <begin position="54"/>
        <end position="117"/>
    </location>
</feature>
<gene>
    <name evidence="2" type="ORF">ACH47G_03270</name>
</gene>
<dbReference type="InterPro" id="IPR012340">
    <property type="entry name" value="NA-bd_OB-fold"/>
</dbReference>
<accession>A0ABW7W9T5</accession>
<proteinExistence type="predicted"/>
<name>A0ABW7W9T5_9NOCA</name>
<dbReference type="PANTHER" id="PTHR34075">
    <property type="entry name" value="BLR3430 PROTEIN"/>
    <property type="match status" value="1"/>
</dbReference>
<reference evidence="2 3" key="1">
    <citation type="submission" date="2024-10" db="EMBL/GenBank/DDBJ databases">
        <title>The Natural Products Discovery Center: Release of the First 8490 Sequenced Strains for Exploring Actinobacteria Biosynthetic Diversity.</title>
        <authorList>
            <person name="Kalkreuter E."/>
            <person name="Kautsar S.A."/>
            <person name="Yang D."/>
            <person name="Bader C.D."/>
            <person name="Teijaro C.N."/>
            <person name="Fluegel L."/>
            <person name="Davis C.M."/>
            <person name="Simpson J.R."/>
            <person name="Lauterbach L."/>
            <person name="Steele A.D."/>
            <person name="Gui C."/>
            <person name="Meng S."/>
            <person name="Li G."/>
            <person name="Viehrig K."/>
            <person name="Ye F."/>
            <person name="Su P."/>
            <person name="Kiefer A.F."/>
            <person name="Nichols A."/>
            <person name="Cepeda A.J."/>
            <person name="Yan W."/>
            <person name="Fan B."/>
            <person name="Jiang Y."/>
            <person name="Adhikari A."/>
            <person name="Zheng C.-J."/>
            <person name="Schuster L."/>
            <person name="Cowan T.M."/>
            <person name="Smanski M.J."/>
            <person name="Chevrette M.G."/>
            <person name="De Carvalho L.P.S."/>
            <person name="Shen B."/>
        </authorList>
    </citation>
    <scope>NUCLEOTIDE SEQUENCE [LARGE SCALE GENOMIC DNA]</scope>
    <source>
        <strain evidence="2 3">NPDC019626</strain>
    </source>
</reference>
<evidence type="ECO:0000259" key="1">
    <source>
        <dbReference type="Pfam" id="PF01796"/>
    </source>
</evidence>
<dbReference type="EMBL" id="JBIRXV010000001">
    <property type="protein sequence ID" value="MFI2319482.1"/>
    <property type="molecule type" value="Genomic_DNA"/>
</dbReference>